<dbReference type="PROSITE" id="PS50059">
    <property type="entry name" value="FKBP_PPIASE"/>
    <property type="match status" value="1"/>
</dbReference>
<dbReference type="PANTHER" id="PTHR47833">
    <property type="entry name" value="PHOTOSYNTHETIC NDH SUBUNIT OF LUMENAL LOCATION 4, CHLOROPLASTIC"/>
    <property type="match status" value="1"/>
</dbReference>
<comment type="catalytic activity">
    <reaction evidence="1">
        <text>[protein]-peptidylproline (omega=180) = [protein]-peptidylproline (omega=0)</text>
        <dbReference type="Rhea" id="RHEA:16237"/>
        <dbReference type="Rhea" id="RHEA-COMP:10747"/>
        <dbReference type="Rhea" id="RHEA-COMP:10748"/>
        <dbReference type="ChEBI" id="CHEBI:83833"/>
        <dbReference type="ChEBI" id="CHEBI:83834"/>
        <dbReference type="EC" id="5.2.1.8"/>
    </reaction>
</comment>
<evidence type="ECO:0000256" key="1">
    <source>
        <dbReference type="PROSITE-ProRule" id="PRU00277"/>
    </source>
</evidence>
<evidence type="ECO:0000313" key="3">
    <source>
        <dbReference type="EMBL" id="KAF5833011.1"/>
    </source>
</evidence>
<reference evidence="3" key="1">
    <citation type="submission" date="2017-08" db="EMBL/GenBank/DDBJ databases">
        <authorList>
            <person name="Polle J.E."/>
            <person name="Barry K."/>
            <person name="Cushman J."/>
            <person name="Schmutz J."/>
            <person name="Tran D."/>
            <person name="Hathwaick L.T."/>
            <person name="Yim W.C."/>
            <person name="Jenkins J."/>
            <person name="Mckie-Krisberg Z.M."/>
            <person name="Prochnik S."/>
            <person name="Lindquist E."/>
            <person name="Dockter R.B."/>
            <person name="Adam C."/>
            <person name="Molina H."/>
            <person name="Bunkerborg J."/>
            <person name="Jin E."/>
            <person name="Buchheim M."/>
            <person name="Magnuson J."/>
        </authorList>
    </citation>
    <scope>NUCLEOTIDE SEQUENCE</scope>
    <source>
        <strain evidence="3">CCAP 19/18</strain>
    </source>
</reference>
<dbReference type="InterPro" id="IPR001179">
    <property type="entry name" value="PPIase_FKBP_dom"/>
</dbReference>
<dbReference type="Pfam" id="PF00254">
    <property type="entry name" value="FKBP_C"/>
    <property type="match status" value="1"/>
</dbReference>
<accession>A0ABQ7GEH5</accession>
<keyword evidence="1" id="KW-0413">Isomerase</keyword>
<protein>
    <recommendedName>
        <fullName evidence="1">peptidylprolyl isomerase</fullName>
        <ecNumber evidence="1">5.2.1.8</ecNumber>
    </recommendedName>
</protein>
<keyword evidence="4" id="KW-1185">Reference proteome</keyword>
<evidence type="ECO:0000259" key="2">
    <source>
        <dbReference type="PROSITE" id="PS50059"/>
    </source>
</evidence>
<dbReference type="SUPFAM" id="SSF54534">
    <property type="entry name" value="FKBP-like"/>
    <property type="match status" value="1"/>
</dbReference>
<dbReference type="PANTHER" id="PTHR47833:SF2">
    <property type="entry name" value="PEPTIDYLPROLYL ISOMERASE"/>
    <property type="match status" value="1"/>
</dbReference>
<organism evidence="3 4">
    <name type="scientific">Dunaliella salina</name>
    <name type="common">Green alga</name>
    <name type="synonym">Protococcus salinus</name>
    <dbReference type="NCBI Taxonomy" id="3046"/>
    <lineage>
        <taxon>Eukaryota</taxon>
        <taxon>Viridiplantae</taxon>
        <taxon>Chlorophyta</taxon>
        <taxon>core chlorophytes</taxon>
        <taxon>Chlorophyceae</taxon>
        <taxon>CS clade</taxon>
        <taxon>Chlamydomonadales</taxon>
        <taxon>Dunaliellaceae</taxon>
        <taxon>Dunaliella</taxon>
    </lineage>
</organism>
<name>A0ABQ7GEH5_DUNSA</name>
<gene>
    <name evidence="3" type="ORF">DUNSADRAFT_10932</name>
</gene>
<dbReference type="EC" id="5.2.1.8" evidence="1"/>
<keyword evidence="1" id="KW-0697">Rotamase</keyword>
<dbReference type="Proteomes" id="UP000815325">
    <property type="component" value="Unassembled WGS sequence"/>
</dbReference>
<sequence length="183" mass="19004">MRSAFPKLHHLSVRARATSNNALPTSASTSNASGILRRHGLFSAVALVAGAAPIMSASAGGEMNTAKNGLQWVDELEGSGPAPVKGARIKAHYTGRLSNGKVFDSSYSRGQPLAFAVGTGMVIQGWDLGIIGSQAEEVPPMREGGKRKLIIPPALGYGSRSVGGGLIPPNSTLEFDVELVKAR</sequence>
<dbReference type="InterPro" id="IPR044183">
    <property type="entry name" value="PNSL4/FKBP13-like"/>
</dbReference>
<dbReference type="InterPro" id="IPR046357">
    <property type="entry name" value="PPIase_dom_sf"/>
</dbReference>
<comment type="caution">
    <text evidence="3">The sequence shown here is derived from an EMBL/GenBank/DDBJ whole genome shotgun (WGS) entry which is preliminary data.</text>
</comment>
<dbReference type="EMBL" id="MU069835">
    <property type="protein sequence ID" value="KAF5833011.1"/>
    <property type="molecule type" value="Genomic_DNA"/>
</dbReference>
<feature type="domain" description="PPIase FKBP-type" evidence="2">
    <location>
        <begin position="86"/>
        <end position="183"/>
    </location>
</feature>
<evidence type="ECO:0000313" key="4">
    <source>
        <dbReference type="Proteomes" id="UP000815325"/>
    </source>
</evidence>
<proteinExistence type="predicted"/>
<dbReference type="Gene3D" id="3.10.50.40">
    <property type="match status" value="1"/>
</dbReference>